<comment type="caution">
    <text evidence="8">The sequence shown here is derived from an EMBL/GenBank/DDBJ whole genome shotgun (WGS) entry which is preliminary data.</text>
</comment>
<sequence>MKGFTQRQEFEGVVYTEDSDEDEKQPSDHPPQNLQSPGVDTEGGIRDLLEPDQTNLRFELERLYSSGKCRYYYIGFAVLATIMVTWILVVGARVHQSKLFIFAEVFINISLLLDFAFKLYITGVKKYFTSWTNVFDSIVVISCVTTFVIMMGTSSISILTVEEVIEDMLFLLWCSLQYLRIIMFFKHQKDAKNRAQRLDMKHFYADSIQDNEDKIFIEDIEFNKDRDVDVAIGGFFKNVSNPRDKPQSVTEDIELENFNSRSREKDKFRCFDDNGIQYTE</sequence>
<dbReference type="PANTHER" id="PTHR38483:SF1">
    <property type="entry name" value="ION TRANSPORT DOMAIN-CONTAINING PROTEIN"/>
    <property type="match status" value="1"/>
</dbReference>
<evidence type="ECO:0000313" key="9">
    <source>
        <dbReference type="Proteomes" id="UP001295684"/>
    </source>
</evidence>
<keyword evidence="3 6" id="KW-1133">Transmembrane helix</keyword>
<keyword evidence="9" id="KW-1185">Reference proteome</keyword>
<dbReference type="GO" id="GO:0005216">
    <property type="term" value="F:monoatomic ion channel activity"/>
    <property type="evidence" value="ECO:0007669"/>
    <property type="project" value="InterPro"/>
</dbReference>
<reference evidence="8" key="1">
    <citation type="submission" date="2023-07" db="EMBL/GenBank/DDBJ databases">
        <authorList>
            <consortium name="AG Swart"/>
            <person name="Singh M."/>
            <person name="Singh A."/>
            <person name="Seah K."/>
            <person name="Emmerich C."/>
        </authorList>
    </citation>
    <scope>NUCLEOTIDE SEQUENCE</scope>
    <source>
        <strain evidence="8">DP1</strain>
    </source>
</reference>
<evidence type="ECO:0000256" key="5">
    <source>
        <dbReference type="SAM" id="MobiDB-lite"/>
    </source>
</evidence>
<keyword evidence="2 6" id="KW-0812">Transmembrane</keyword>
<protein>
    <recommendedName>
        <fullName evidence="7">Ion transport domain-containing protein</fullName>
    </recommendedName>
</protein>
<organism evidence="8 9">
    <name type="scientific">Euplotes crassus</name>
    <dbReference type="NCBI Taxonomy" id="5936"/>
    <lineage>
        <taxon>Eukaryota</taxon>
        <taxon>Sar</taxon>
        <taxon>Alveolata</taxon>
        <taxon>Ciliophora</taxon>
        <taxon>Intramacronucleata</taxon>
        <taxon>Spirotrichea</taxon>
        <taxon>Hypotrichia</taxon>
        <taxon>Euplotida</taxon>
        <taxon>Euplotidae</taxon>
        <taxon>Moneuplotes</taxon>
    </lineage>
</organism>
<dbReference type="InterPro" id="IPR005821">
    <property type="entry name" value="Ion_trans_dom"/>
</dbReference>
<feature type="transmembrane region" description="Helical" evidence="6">
    <location>
        <begin position="133"/>
        <end position="156"/>
    </location>
</feature>
<feature type="transmembrane region" description="Helical" evidence="6">
    <location>
        <begin position="100"/>
        <end position="121"/>
    </location>
</feature>
<evidence type="ECO:0000256" key="2">
    <source>
        <dbReference type="ARBA" id="ARBA00022692"/>
    </source>
</evidence>
<comment type="subcellular location">
    <subcellularLocation>
        <location evidence="1">Membrane</location>
        <topology evidence="1">Multi-pass membrane protein</topology>
    </subcellularLocation>
</comment>
<name>A0AAD1XHG9_EUPCR</name>
<dbReference type="InterPro" id="IPR027359">
    <property type="entry name" value="Volt_channel_dom_sf"/>
</dbReference>
<accession>A0AAD1XHG9</accession>
<dbReference type="AlphaFoldDB" id="A0AAD1XHG9"/>
<dbReference type="Pfam" id="PF00520">
    <property type="entry name" value="Ion_trans"/>
    <property type="match status" value="1"/>
</dbReference>
<feature type="transmembrane region" description="Helical" evidence="6">
    <location>
        <begin position="71"/>
        <end position="94"/>
    </location>
</feature>
<evidence type="ECO:0000256" key="6">
    <source>
        <dbReference type="SAM" id="Phobius"/>
    </source>
</evidence>
<proteinExistence type="predicted"/>
<gene>
    <name evidence="8" type="ORF">ECRASSUSDP1_LOCUS14098</name>
</gene>
<dbReference type="GO" id="GO:0016020">
    <property type="term" value="C:membrane"/>
    <property type="evidence" value="ECO:0007669"/>
    <property type="project" value="UniProtKB-SubCell"/>
</dbReference>
<dbReference type="PANTHER" id="PTHR38483">
    <property type="entry name" value="CHROMOSOME 1, WHOLE GENOME SHOTGUN SEQUENCE"/>
    <property type="match status" value="1"/>
</dbReference>
<dbReference type="SUPFAM" id="SSF81324">
    <property type="entry name" value="Voltage-gated potassium channels"/>
    <property type="match status" value="1"/>
</dbReference>
<feature type="domain" description="Ion transport" evidence="7">
    <location>
        <begin position="72"/>
        <end position="186"/>
    </location>
</feature>
<dbReference type="Gene3D" id="1.20.120.350">
    <property type="entry name" value="Voltage-gated potassium channels. Chain C"/>
    <property type="match status" value="1"/>
</dbReference>
<evidence type="ECO:0000256" key="3">
    <source>
        <dbReference type="ARBA" id="ARBA00022989"/>
    </source>
</evidence>
<evidence type="ECO:0000313" key="8">
    <source>
        <dbReference type="EMBL" id="CAI2372765.1"/>
    </source>
</evidence>
<keyword evidence="4 6" id="KW-0472">Membrane</keyword>
<feature type="transmembrane region" description="Helical" evidence="6">
    <location>
        <begin position="168"/>
        <end position="185"/>
    </location>
</feature>
<evidence type="ECO:0000259" key="7">
    <source>
        <dbReference type="Pfam" id="PF00520"/>
    </source>
</evidence>
<evidence type="ECO:0000256" key="1">
    <source>
        <dbReference type="ARBA" id="ARBA00004141"/>
    </source>
</evidence>
<dbReference type="Proteomes" id="UP001295684">
    <property type="component" value="Unassembled WGS sequence"/>
</dbReference>
<feature type="region of interest" description="Disordered" evidence="5">
    <location>
        <begin position="1"/>
        <end position="42"/>
    </location>
</feature>
<dbReference type="EMBL" id="CAMPGE010014068">
    <property type="protein sequence ID" value="CAI2372765.1"/>
    <property type="molecule type" value="Genomic_DNA"/>
</dbReference>
<evidence type="ECO:0000256" key="4">
    <source>
        <dbReference type="ARBA" id="ARBA00023136"/>
    </source>
</evidence>